<feature type="region of interest" description="Disordered" evidence="1">
    <location>
        <begin position="783"/>
        <end position="805"/>
    </location>
</feature>
<organism evidence="2 3">
    <name type="scientific">Holothuria leucospilota</name>
    <name type="common">Black long sea cucumber</name>
    <name type="synonym">Mertensiothuria leucospilota</name>
    <dbReference type="NCBI Taxonomy" id="206669"/>
    <lineage>
        <taxon>Eukaryota</taxon>
        <taxon>Metazoa</taxon>
        <taxon>Echinodermata</taxon>
        <taxon>Eleutherozoa</taxon>
        <taxon>Echinozoa</taxon>
        <taxon>Holothuroidea</taxon>
        <taxon>Aspidochirotacea</taxon>
        <taxon>Aspidochirotida</taxon>
        <taxon>Holothuriidae</taxon>
        <taxon>Holothuria</taxon>
    </lineage>
</organism>
<feature type="region of interest" description="Disordered" evidence="1">
    <location>
        <begin position="627"/>
        <end position="651"/>
    </location>
</feature>
<sequence>MLKHLKMKAAKLQDQPPDLNDGENLSSQDTEIVERSKTDDDLANQRTQENFIHSTTLPYSKELETAKRLCETGSKDATAISSGTSPGSAVVGMCHAQTSSSHDADQYLPDEICHIKFRTPPHGSNIHAVHNAYKSVCQDPNCHCSPAKLLTRHSPNMEGNCSCLSCLHQASIPRVVHHNTSVPYLHPANVVGSSSHLHPPGSGVFYSPQHSYLPQKPFFQSPYDHEWSRYTNPAFSAPNMNHAFSNPFHSYSPKKLPSPLWSSPNKQEYRHGGGQSLTLPLARSTIVSLLKRGRCDSILRLLDGPLHDESSPLYPIALNTVLEILDVVEKEFATAYTSDRKIKGDIHHLANFVKNMTNATVSPSSEENVAQAGSINSNSLLVKAKLDDNHSVEKTDKSPAVTEKDEVMVYETAEVNDSVVGPSKPPALGTEVTPSVPTKRIFTTENTREGTTVKVSDQNAEESRPDGMSTDDRSGANGCEPKVGGNEKNACVEGRTEVEKIPENLSNFERSDVEKDTPSGCSSINCEDEQNASANGVKGSCAAEIKENTNGSHKEKVEKEKSKSVFISKDSERPMPVLENELELQKLFVCGESKIEIDDTGRPLDSDIDALLDQTLMEADQAKSKVVHKVVPSKTPEDPSTSGPSDYRGKGYKIRAVSSSDKNVAKVKAPVKTFAQIRETHAPLICGSQLDHDIKLKADQKPTQVSIADSVTMPTTDLNGNIVESTNTSTEVKISNETSDVNTDIALREGTPDLGRCPSNPLSPSCSDSLDSTDFKSFLEKSRGRTSIGSVSNENDSNGGLSKSSNSALSLLDNMRKLPLPKEPIKQGSLGKPLIAKSFHGKLLLQKHSKDDPHPIPLEITDSDFIPRDPRLSLSNLMEIKVNYEFSLLQWEDNQTASQKLGTKPIEFPLNQSVINVRDPRIRRRLSEDVHLPVLNGCIPHSLVGMSVLTPNFPNVQNSNTPDKSKTSGHYVTEKVEGKACSVLESENSSPVSKGVSPSETIPPKDSKSAKNGKDISSQLDISNSAGSSLKETQNYVKGNITLTDAETSSGNKILDNSNGDQVAPNTTADSFEQEQELLKSAIHSIRKTGDIGQLKKKDIPEIASSVSSCNISEIDKMDTVVSFREALDVLKDIKSELMNNLEKCGSKIENIGKDKIAKLCSKVKLLRQTCEVGLLSTEVQRKKASGTRFRDLCGLLEDHFILIADLTILGVFLKTWNTDVRDCREGLPEFKKGVFTRRTVPCFNKLEKWLKNRYKLDGFENEKLLNLVSMISQSGDGKRSRSRSSSTGSSKHKRKKARTDSKDDEKSKKKHSKKSDHGKDPPGVESPVKDQTKRPHSPSHKNCGPNSKRSKDGKVCEGKVKPDTPAVATSSDSDTSNEILEQSPSTKSGSRTPVSEAESPPQKVEKNASKQKVHENTDSQGQKAKKLEGSSQRKQSVSVNSGIQDIQEDMEQIKKSVLSVFRKRSTSSANRCLGELTEISHKAHTQLEDENKTYTSLKNVSKDTKAKFHDVIKGIQRIIVDCEILVYSLSSSASKVTARETKDKIWENAQKSSHKPSYEEELALLLSLRKTYLNSDLWRYIKTDVDDRIDSLQKKCRSRDIGGHKCASSSMDYASVERPTSWITATVMPCEQVIKETRLETPLPMPVADYDRRHEVGFHGAGAPFSIDYHGSYLTASDRSTLMELPNDIYTPPSNRPFGRDGYHPNGAGVPREPYQPMTSFLPRDDHMKYDWRREYDDEYDTWGIVRRNPLTTDIDYGGRHFTPPPAI</sequence>
<feature type="compositionally biased region" description="Low complexity" evidence="1">
    <location>
        <begin position="757"/>
        <end position="770"/>
    </location>
</feature>
<comment type="caution">
    <text evidence="2">The sequence shown here is derived from an EMBL/GenBank/DDBJ whole genome shotgun (WGS) entry which is preliminary data.</text>
</comment>
<dbReference type="Proteomes" id="UP001152320">
    <property type="component" value="Chromosome 20"/>
</dbReference>
<proteinExistence type="predicted"/>
<accession>A0A9Q0YLT1</accession>
<reference evidence="2" key="1">
    <citation type="submission" date="2021-10" db="EMBL/GenBank/DDBJ databases">
        <title>Tropical sea cucumber genome reveals ecological adaptation and Cuvierian tubules defense mechanism.</title>
        <authorList>
            <person name="Chen T."/>
        </authorList>
    </citation>
    <scope>NUCLEOTIDE SEQUENCE</scope>
    <source>
        <strain evidence="2">Nanhai2018</strain>
        <tissue evidence="2">Muscle</tissue>
    </source>
</reference>
<feature type="region of interest" description="Disordered" evidence="1">
    <location>
        <begin position="449"/>
        <end position="488"/>
    </location>
</feature>
<feature type="region of interest" description="Disordered" evidence="1">
    <location>
        <begin position="983"/>
        <end position="1027"/>
    </location>
</feature>
<evidence type="ECO:0000313" key="3">
    <source>
        <dbReference type="Proteomes" id="UP001152320"/>
    </source>
</evidence>
<feature type="compositionally biased region" description="Basic and acidic residues" evidence="1">
    <location>
        <begin position="1404"/>
        <end position="1418"/>
    </location>
</feature>
<feature type="region of interest" description="Disordered" evidence="1">
    <location>
        <begin position="749"/>
        <end position="770"/>
    </location>
</feature>
<feature type="region of interest" description="Disordered" evidence="1">
    <location>
        <begin position="1273"/>
        <end position="1444"/>
    </location>
</feature>
<feature type="compositionally biased region" description="Polar residues" evidence="1">
    <location>
        <begin position="785"/>
        <end position="794"/>
    </location>
</feature>
<gene>
    <name evidence="2" type="ORF">HOLleu_38065</name>
</gene>
<feature type="compositionally biased region" description="Polar residues" evidence="1">
    <location>
        <begin position="985"/>
        <end position="1000"/>
    </location>
</feature>
<feature type="compositionally biased region" description="Polar residues" evidence="1">
    <location>
        <begin position="1430"/>
        <end position="1444"/>
    </location>
</feature>
<feature type="compositionally biased region" description="Polar residues" evidence="1">
    <location>
        <begin position="1015"/>
        <end position="1027"/>
    </location>
</feature>
<feature type="compositionally biased region" description="Basic and acidic residues" evidence="1">
    <location>
        <begin position="1316"/>
        <end position="1334"/>
    </location>
</feature>
<name>A0A9Q0YLT1_HOLLE</name>
<keyword evidence="3" id="KW-1185">Reference proteome</keyword>
<evidence type="ECO:0000313" key="2">
    <source>
        <dbReference type="EMBL" id="KAJ8023009.1"/>
    </source>
</evidence>
<feature type="compositionally biased region" description="Basic and acidic residues" evidence="1">
    <location>
        <begin position="1299"/>
        <end position="1308"/>
    </location>
</feature>
<feature type="compositionally biased region" description="Low complexity" evidence="1">
    <location>
        <begin position="795"/>
        <end position="805"/>
    </location>
</feature>
<feature type="compositionally biased region" description="Polar residues" evidence="1">
    <location>
        <begin position="1368"/>
        <end position="1394"/>
    </location>
</feature>
<feature type="compositionally biased region" description="Basic and acidic residues" evidence="1">
    <location>
        <begin position="1350"/>
        <end position="1363"/>
    </location>
</feature>
<feature type="compositionally biased region" description="Basic and acidic residues" evidence="1">
    <location>
        <begin position="1003"/>
        <end position="1014"/>
    </location>
</feature>
<dbReference type="EMBL" id="JAIZAY010000020">
    <property type="protein sequence ID" value="KAJ8023009.1"/>
    <property type="molecule type" value="Genomic_DNA"/>
</dbReference>
<feature type="region of interest" description="Disordered" evidence="1">
    <location>
        <begin position="1"/>
        <end position="42"/>
    </location>
</feature>
<protein>
    <submittedName>
        <fullName evidence="2">Uncharacterized protein</fullName>
    </submittedName>
</protein>
<feature type="compositionally biased region" description="Basic and acidic residues" evidence="1">
    <location>
        <begin position="461"/>
        <end position="474"/>
    </location>
</feature>
<evidence type="ECO:0000256" key="1">
    <source>
        <dbReference type="SAM" id="MobiDB-lite"/>
    </source>
</evidence>
<feature type="compositionally biased region" description="Polar residues" evidence="1">
    <location>
        <begin position="449"/>
        <end position="458"/>
    </location>
</feature>